<dbReference type="RefSeq" id="WP_133574872.1">
    <property type="nucleotide sequence ID" value="NZ_SNYC01000003.1"/>
</dbReference>
<dbReference type="Proteomes" id="UP000295620">
    <property type="component" value="Unassembled WGS sequence"/>
</dbReference>
<evidence type="ECO:0000313" key="5">
    <source>
        <dbReference type="EMBL" id="TDQ11831.1"/>
    </source>
</evidence>
<dbReference type="Gene3D" id="3.40.50.720">
    <property type="entry name" value="NAD(P)-binding Rossmann-like Domain"/>
    <property type="match status" value="1"/>
</dbReference>
<dbReference type="SUPFAM" id="SSF51735">
    <property type="entry name" value="NAD(P)-binding Rossmann-fold domains"/>
    <property type="match status" value="1"/>
</dbReference>
<dbReference type="AlphaFoldDB" id="A0A4R6T381"/>
<keyword evidence="3" id="KW-0560">Oxidoreductase</keyword>
<name>A0A4R6T381_9SPHI</name>
<keyword evidence="2" id="KW-0521">NADP</keyword>
<dbReference type="GO" id="GO:0016616">
    <property type="term" value="F:oxidoreductase activity, acting on the CH-OH group of donors, NAD or NADP as acceptor"/>
    <property type="evidence" value="ECO:0007669"/>
    <property type="project" value="InterPro"/>
</dbReference>
<protein>
    <submittedName>
        <fullName evidence="5">NAD(P)-dependent dehydrogenase (Short-subunit alcohol dehydrogenase family)</fullName>
    </submittedName>
</protein>
<dbReference type="PANTHER" id="PTHR43490">
    <property type="entry name" value="(+)-NEOMENTHOL DEHYDROGENASE"/>
    <property type="match status" value="1"/>
</dbReference>
<dbReference type="InterPro" id="IPR002347">
    <property type="entry name" value="SDR_fam"/>
</dbReference>
<comment type="similarity">
    <text evidence="1 4">Belongs to the short-chain dehydrogenases/reductases (SDR) family.</text>
</comment>
<accession>A0A4R6T381</accession>
<evidence type="ECO:0000256" key="3">
    <source>
        <dbReference type="ARBA" id="ARBA00023002"/>
    </source>
</evidence>
<proteinExistence type="inferred from homology"/>
<comment type="caution">
    <text evidence="5">The sequence shown here is derived from an EMBL/GenBank/DDBJ whole genome shotgun (WGS) entry which is preliminary data.</text>
</comment>
<reference evidence="5 6" key="1">
    <citation type="submission" date="2019-03" db="EMBL/GenBank/DDBJ databases">
        <title>Genomic Encyclopedia of Archaeal and Bacterial Type Strains, Phase II (KMG-II): from individual species to whole genera.</title>
        <authorList>
            <person name="Goeker M."/>
        </authorList>
    </citation>
    <scope>NUCLEOTIDE SEQUENCE [LARGE SCALE GENOMIC DNA]</scope>
    <source>
        <strain evidence="5 6">DSM 19035</strain>
    </source>
</reference>
<sequence>MKTALITGANKSIGFETAIQLIQQGYYVYLGSRDLKKGEQAVQQLHALGLTAVEALAIDVDDKESIKEARTTVGKKTKTLDVLINNAGISGGMPQTPLETDPGIFKQVFETNYFGVISVTQAFIDLLKLAPAPRIVNVTSGLGSLTLHNDPTWKYYPYKASAYMASKAALNAYTISLAYDLRDTTFKVNSVDPGYTATDFNHHTGPGSIEDAAARVVKAAVLGPEGLTGQFFSDDNSPETGISPW</sequence>
<dbReference type="OrthoDB" id="5786478at2"/>
<organism evidence="5 6">
    <name type="scientific">Pedobacter metabolipauper</name>
    <dbReference type="NCBI Taxonomy" id="425513"/>
    <lineage>
        <taxon>Bacteria</taxon>
        <taxon>Pseudomonadati</taxon>
        <taxon>Bacteroidota</taxon>
        <taxon>Sphingobacteriia</taxon>
        <taxon>Sphingobacteriales</taxon>
        <taxon>Sphingobacteriaceae</taxon>
        <taxon>Pedobacter</taxon>
    </lineage>
</organism>
<dbReference type="PANTHER" id="PTHR43490:SF99">
    <property type="entry name" value="SHORT-CHAIN DEHYDROGENASE_REDUCTASE"/>
    <property type="match status" value="1"/>
</dbReference>
<evidence type="ECO:0000313" key="6">
    <source>
        <dbReference type="Proteomes" id="UP000295620"/>
    </source>
</evidence>
<dbReference type="Pfam" id="PF00106">
    <property type="entry name" value="adh_short"/>
    <property type="match status" value="1"/>
</dbReference>
<dbReference type="InterPro" id="IPR045313">
    <property type="entry name" value="CBR1-like"/>
</dbReference>
<gene>
    <name evidence="5" type="ORF">ATK78_0961</name>
</gene>
<dbReference type="PRINTS" id="PR00080">
    <property type="entry name" value="SDRFAMILY"/>
</dbReference>
<dbReference type="CDD" id="cd05324">
    <property type="entry name" value="carb_red_PTCR-like_SDR_c"/>
    <property type="match status" value="1"/>
</dbReference>
<evidence type="ECO:0000256" key="2">
    <source>
        <dbReference type="ARBA" id="ARBA00022857"/>
    </source>
</evidence>
<keyword evidence="6" id="KW-1185">Reference proteome</keyword>
<evidence type="ECO:0000256" key="1">
    <source>
        <dbReference type="ARBA" id="ARBA00006484"/>
    </source>
</evidence>
<dbReference type="EMBL" id="SNYC01000003">
    <property type="protein sequence ID" value="TDQ11831.1"/>
    <property type="molecule type" value="Genomic_DNA"/>
</dbReference>
<dbReference type="PRINTS" id="PR00081">
    <property type="entry name" value="GDHRDH"/>
</dbReference>
<dbReference type="InterPro" id="IPR036291">
    <property type="entry name" value="NAD(P)-bd_dom_sf"/>
</dbReference>
<evidence type="ECO:0000256" key="4">
    <source>
        <dbReference type="RuleBase" id="RU000363"/>
    </source>
</evidence>